<dbReference type="GO" id="GO:0043164">
    <property type="term" value="P:Gram-negative-bacterium-type cell wall biogenesis"/>
    <property type="evidence" value="ECO:0007669"/>
    <property type="project" value="TreeGrafter"/>
</dbReference>
<evidence type="ECO:0000259" key="2">
    <source>
        <dbReference type="Pfam" id="PF02698"/>
    </source>
</evidence>
<organism evidence="3 4">
    <name type="scientific">Bradyrhizobium erythrophlei</name>
    <dbReference type="NCBI Taxonomy" id="1437360"/>
    <lineage>
        <taxon>Bacteria</taxon>
        <taxon>Pseudomonadati</taxon>
        <taxon>Pseudomonadota</taxon>
        <taxon>Alphaproteobacteria</taxon>
        <taxon>Hyphomicrobiales</taxon>
        <taxon>Nitrobacteraceae</taxon>
        <taxon>Bradyrhizobium</taxon>
    </lineage>
</organism>
<keyword evidence="1" id="KW-0812">Transmembrane</keyword>
<dbReference type="Proteomes" id="UP000189796">
    <property type="component" value="Chromosome I"/>
</dbReference>
<name>A0A1M5ST41_9BRAD</name>
<dbReference type="InterPro" id="IPR051599">
    <property type="entry name" value="Cell_Envelope_Assoc"/>
</dbReference>
<dbReference type="GO" id="GO:0000270">
    <property type="term" value="P:peptidoglycan metabolic process"/>
    <property type="evidence" value="ECO:0007669"/>
    <property type="project" value="TreeGrafter"/>
</dbReference>
<feature type="transmembrane region" description="Helical" evidence="1">
    <location>
        <begin position="43"/>
        <end position="65"/>
    </location>
</feature>
<feature type="transmembrane region" description="Helical" evidence="1">
    <location>
        <begin position="12"/>
        <end position="31"/>
    </location>
</feature>
<dbReference type="EMBL" id="LT670817">
    <property type="protein sequence ID" value="SHH41699.1"/>
    <property type="molecule type" value="Genomic_DNA"/>
</dbReference>
<keyword evidence="1" id="KW-0472">Membrane</keyword>
<protein>
    <submittedName>
        <fullName evidence="3">Uncharacterized SAM-binding protein YcdF, DUF218 family</fullName>
    </submittedName>
</protein>
<evidence type="ECO:0000256" key="1">
    <source>
        <dbReference type="SAM" id="Phobius"/>
    </source>
</evidence>
<evidence type="ECO:0000313" key="4">
    <source>
        <dbReference type="Proteomes" id="UP000189796"/>
    </source>
</evidence>
<accession>A0A1M5ST41</accession>
<dbReference type="PANTHER" id="PTHR30336">
    <property type="entry name" value="INNER MEMBRANE PROTEIN, PROBABLE PERMEASE"/>
    <property type="match status" value="1"/>
</dbReference>
<sequence length="267" mass="28658">MFFILSKTIGIMLLPANFLIGAGVIGALLLVTRFASLGRKLMVVALVLLAICGFSPLGNFVLYPLESRFPPWDPARGAPDGIVVLGGAIDGDLSAAHGVAVFRGAADRVIAAAELARRYPNARIIYSGGSGNLISDDAREADYAAAVFESLGVSKARLTMERRSRNTQENAEFSKAIAAPKSGERWLLVTSAYHMPRSVGLFRKAGFAVEPYPVDWRVGGRADLWNFWIIAVDGLDCVDTGIREWIGLVAYRATGKIDELLPGPAPP</sequence>
<dbReference type="Pfam" id="PF02698">
    <property type="entry name" value="DUF218"/>
    <property type="match status" value="1"/>
</dbReference>
<dbReference type="InterPro" id="IPR003848">
    <property type="entry name" value="DUF218"/>
</dbReference>
<dbReference type="RefSeq" id="WP_079603485.1">
    <property type="nucleotide sequence ID" value="NZ_LT670817.1"/>
</dbReference>
<evidence type="ECO:0000313" key="3">
    <source>
        <dbReference type="EMBL" id="SHH41699.1"/>
    </source>
</evidence>
<keyword evidence="1" id="KW-1133">Transmembrane helix</keyword>
<dbReference type="CDD" id="cd06259">
    <property type="entry name" value="YdcF-like"/>
    <property type="match status" value="1"/>
</dbReference>
<dbReference type="AlphaFoldDB" id="A0A1M5ST41"/>
<dbReference type="PANTHER" id="PTHR30336:SF4">
    <property type="entry name" value="ENVELOPE BIOGENESIS FACTOR ELYC"/>
    <property type="match status" value="1"/>
</dbReference>
<dbReference type="Gene3D" id="3.40.50.620">
    <property type="entry name" value="HUPs"/>
    <property type="match status" value="1"/>
</dbReference>
<dbReference type="GO" id="GO:0005886">
    <property type="term" value="C:plasma membrane"/>
    <property type="evidence" value="ECO:0007669"/>
    <property type="project" value="TreeGrafter"/>
</dbReference>
<feature type="domain" description="DUF218" evidence="2">
    <location>
        <begin position="80"/>
        <end position="247"/>
    </location>
</feature>
<gene>
    <name evidence="3" type="ORF">SAMN05443248_4736</name>
</gene>
<reference evidence="3 4" key="1">
    <citation type="submission" date="2016-11" db="EMBL/GenBank/DDBJ databases">
        <authorList>
            <person name="Jaros S."/>
            <person name="Januszkiewicz K."/>
            <person name="Wedrychowicz H."/>
        </authorList>
    </citation>
    <scope>NUCLEOTIDE SEQUENCE [LARGE SCALE GENOMIC DNA]</scope>
    <source>
        <strain evidence="3 4">GAS138</strain>
    </source>
</reference>
<proteinExistence type="predicted"/>
<dbReference type="OrthoDB" id="9809813at2"/>
<dbReference type="InterPro" id="IPR014729">
    <property type="entry name" value="Rossmann-like_a/b/a_fold"/>
</dbReference>